<keyword evidence="5" id="KW-1185">Reference proteome</keyword>
<proteinExistence type="predicted"/>
<dbReference type="GO" id="GO:0044281">
    <property type="term" value="P:small molecule metabolic process"/>
    <property type="evidence" value="ECO:0007669"/>
    <property type="project" value="UniProtKB-ARBA"/>
</dbReference>
<evidence type="ECO:0000313" key="2">
    <source>
        <dbReference type="EMBL" id="RDI72710.1"/>
    </source>
</evidence>
<dbReference type="SMART" id="SM00829">
    <property type="entry name" value="PKS_ER"/>
    <property type="match status" value="1"/>
</dbReference>
<accession>A0A1H0YWE8</accession>
<gene>
    <name evidence="2" type="ORF">DWB78_13805</name>
    <name evidence="3" type="ORF">SAMN05216278_0881</name>
</gene>
<sequence length="319" mass="34073">MKAVRISETDGTEAVTYEDAPRPELDSDELLVRVRAAGVNPLDWLVCRGDLPSLLDKPLPWIPGWDVSGVVESVGTEATGFEPGDAVYGMVRLPGAGETFAEYAAMKADEVAPKPPSLTHTEAAGVPMAGQTAFHALFEEAGLDAGQRVLVHAAAGGVGHVAVQFAADAGAHVVGTASERNEAYLRELGVDTFVNYREDRVEDVIDPVDVVVDAVGGEVLERSAAVVRPGGVVVTLPNRPPETLVEEFEDEYDVTVRFFDVTTDSDPETLRRVSDRIESGAVEPTITDTYPLRKAQEALDRSADGHVRGKLVLTVTDEG</sequence>
<dbReference type="PANTHER" id="PTHR11695:SF294">
    <property type="entry name" value="RETICULON-4-INTERACTING PROTEIN 1, MITOCHONDRIAL"/>
    <property type="match status" value="1"/>
</dbReference>
<evidence type="ECO:0000313" key="4">
    <source>
        <dbReference type="Proteomes" id="UP000199289"/>
    </source>
</evidence>
<dbReference type="EMBL" id="FNKQ01000001">
    <property type="protein sequence ID" value="SDQ19512.1"/>
    <property type="molecule type" value="Genomic_DNA"/>
</dbReference>
<protein>
    <submittedName>
        <fullName evidence="2">NADP-dependent oxidoreductase</fullName>
    </submittedName>
    <submittedName>
        <fullName evidence="3">NADPH2:quinone reductase</fullName>
    </submittedName>
</protein>
<dbReference type="InterPro" id="IPR050700">
    <property type="entry name" value="YIM1/Zinc_Alcohol_DH_Fams"/>
</dbReference>
<dbReference type="Gene3D" id="3.40.50.720">
    <property type="entry name" value="NAD(P)-binding Rossmann-like Domain"/>
    <property type="match status" value="1"/>
</dbReference>
<reference evidence="2 5" key="3">
    <citation type="submission" date="2018-07" db="EMBL/GenBank/DDBJ databases">
        <title>Genome sequence of extremly halophilic archaeon Halopelagius longus strain BC12-B1.</title>
        <authorList>
            <person name="Zhang X."/>
        </authorList>
    </citation>
    <scope>NUCLEOTIDE SEQUENCE [LARGE SCALE GENOMIC DNA]</scope>
    <source>
        <strain evidence="2 5">BC12-B1</strain>
    </source>
</reference>
<dbReference type="GO" id="GO:0043168">
    <property type="term" value="F:anion binding"/>
    <property type="evidence" value="ECO:0007669"/>
    <property type="project" value="UniProtKB-ARBA"/>
</dbReference>
<dbReference type="Pfam" id="PF08240">
    <property type="entry name" value="ADH_N"/>
    <property type="match status" value="1"/>
</dbReference>
<dbReference type="InterPro" id="IPR013154">
    <property type="entry name" value="ADH-like_N"/>
</dbReference>
<organism evidence="3 4">
    <name type="scientific">Halopelagius longus</name>
    <dbReference type="NCBI Taxonomy" id="1236180"/>
    <lineage>
        <taxon>Archaea</taxon>
        <taxon>Methanobacteriati</taxon>
        <taxon>Methanobacteriota</taxon>
        <taxon>Stenosarchaea group</taxon>
        <taxon>Halobacteria</taxon>
        <taxon>Halobacteriales</taxon>
        <taxon>Haloferacaceae</taxon>
    </lineage>
</organism>
<dbReference type="RefSeq" id="WP_092533458.1">
    <property type="nucleotide sequence ID" value="NZ_FNKQ01000001.1"/>
</dbReference>
<reference evidence="4" key="2">
    <citation type="submission" date="2016-10" db="EMBL/GenBank/DDBJ databases">
        <authorList>
            <person name="Varghese N."/>
            <person name="Submissions S."/>
        </authorList>
    </citation>
    <scope>NUCLEOTIDE SEQUENCE [LARGE SCALE GENOMIC DNA]</scope>
    <source>
        <strain evidence="4">CGMCC 1.12397</strain>
    </source>
</reference>
<dbReference type="InterPro" id="IPR036291">
    <property type="entry name" value="NAD(P)-bd_dom_sf"/>
</dbReference>
<dbReference type="Gene3D" id="3.90.180.10">
    <property type="entry name" value="Medium-chain alcohol dehydrogenases, catalytic domain"/>
    <property type="match status" value="1"/>
</dbReference>
<dbReference type="AlphaFoldDB" id="A0A1H0YWE8"/>
<dbReference type="CDD" id="cd05289">
    <property type="entry name" value="MDR_like_2"/>
    <property type="match status" value="1"/>
</dbReference>
<dbReference type="GO" id="GO:0016616">
    <property type="term" value="F:oxidoreductase activity, acting on the CH-OH group of donors, NAD or NADP as acceptor"/>
    <property type="evidence" value="ECO:0007669"/>
    <property type="project" value="UniProtKB-ARBA"/>
</dbReference>
<dbReference type="GO" id="GO:0030554">
    <property type="term" value="F:adenyl nucleotide binding"/>
    <property type="evidence" value="ECO:0007669"/>
    <property type="project" value="UniProtKB-ARBA"/>
</dbReference>
<dbReference type="Proteomes" id="UP000199289">
    <property type="component" value="Unassembled WGS sequence"/>
</dbReference>
<dbReference type="Proteomes" id="UP000255421">
    <property type="component" value="Unassembled WGS sequence"/>
</dbReference>
<evidence type="ECO:0000313" key="3">
    <source>
        <dbReference type="EMBL" id="SDQ19512.1"/>
    </source>
</evidence>
<evidence type="ECO:0000313" key="5">
    <source>
        <dbReference type="Proteomes" id="UP000255421"/>
    </source>
</evidence>
<reference evidence="3" key="1">
    <citation type="submission" date="2016-10" db="EMBL/GenBank/DDBJ databases">
        <authorList>
            <person name="de Groot N.N."/>
        </authorList>
    </citation>
    <scope>NUCLEOTIDE SEQUENCE [LARGE SCALE GENOMIC DNA]</scope>
    <source>
        <strain evidence="3">CGMCC 1.12397</strain>
    </source>
</reference>
<dbReference type="SUPFAM" id="SSF51735">
    <property type="entry name" value="NAD(P)-binding Rossmann-fold domains"/>
    <property type="match status" value="1"/>
</dbReference>
<feature type="domain" description="Enoyl reductase (ER)" evidence="1">
    <location>
        <begin position="11"/>
        <end position="313"/>
    </location>
</feature>
<dbReference type="InterPro" id="IPR011032">
    <property type="entry name" value="GroES-like_sf"/>
</dbReference>
<name>A0A1H0YWE8_9EURY</name>
<dbReference type="OrthoDB" id="146629at2157"/>
<dbReference type="Pfam" id="PF13602">
    <property type="entry name" value="ADH_zinc_N_2"/>
    <property type="match status" value="1"/>
</dbReference>
<dbReference type="SUPFAM" id="SSF50129">
    <property type="entry name" value="GroES-like"/>
    <property type="match status" value="1"/>
</dbReference>
<evidence type="ECO:0000259" key="1">
    <source>
        <dbReference type="SMART" id="SM00829"/>
    </source>
</evidence>
<dbReference type="InterPro" id="IPR020843">
    <property type="entry name" value="ER"/>
</dbReference>
<dbReference type="PANTHER" id="PTHR11695">
    <property type="entry name" value="ALCOHOL DEHYDROGENASE RELATED"/>
    <property type="match status" value="1"/>
</dbReference>
<dbReference type="EMBL" id="QQST01000001">
    <property type="protein sequence ID" value="RDI72710.1"/>
    <property type="molecule type" value="Genomic_DNA"/>
</dbReference>